<sequence length="2024" mass="220177">MSRKFPSPPPVKRCALVDASHVVAVDASADISLRTILQAEADQFLDWIDSVKLRVDATLTQQQLEAERLREAARREERRATYWNEVYLENFDELGVLLKKAVHGRRLVDGGCVLAPVLRDLVAEARQQRTLRGTSHNPRSSDAVDDSSDIGDKRSNTDVGTPREDEFYGERRRFGAFSGEARYTKPLDGNRRPSGDTAQDLARDDANDVDVVDVLLGSSGPGDGLENLKYSDYDELVLEDGDGDDDGDDDGDKDDVEEFNGETLDDDAQPGVSEDDNLNVLEVVDIYDHEPIEAGAADTRANFSSADAPRSQMHVSGSLRPRLADARYPYNHRNDNIERAETDQYGDNYYLRVTEQEDEAEQDDSGVYSHEEERRTSRSENERSFFELQLRQQVLETVQHPAALDLAQEVQSVHGLDDLGNLEQDKTDEVDEEEEEEGAFPGVLLFCRESPPERFMDDTFVSTLAEDTNFFASLAQGALDAQMISANDSTAAGSDAVLLTARDSDDGAFNADLVGMRDQEEEDEKDVQKIGLAANLERTDDDIVNYVAPDDDKSHSSGIELPVSTQRSEEPPTGSSPHRDITGAFSATSTRLPTLATIKTVSDATSHRDTPAFVPPTFQSLHSEDPVKTLRKLKKTERKFNIKLSVVTQLQHVLGTDVPSELSDDSLCLSSDCEFQDARDSENVRLWFTQRLDPLFRVRPGAGPVRTGALQILHESASAAPTAGAKPTKPDLTDPVSSADESEHDSDATVHMECVVGEPQTTQDTLTQEAMSEEILTDTEDAPAHWLSSLYRIVAPVLDAPESTESENEMNVDERAPTELVCENIVNTALTERHSDNSGSTAAESAENEPHSTSGISTEHSDGDSIWHIDVQSATESKNSGALQRVFVDEPTESEPNLVIYDDFTEIDQYSPVEPTLIEMMEPVGKTVAVPASADIDLVEAVEVSAGTAVLVPTTISEPDDEEAPLLTETNEEGLDVFVSTSVEEVVTRESSPVLVFVASEVGEVGDVSGSGGVLEPETPGAFSESAREFHAPLESVETETPTEYVKDAENVDLPVQHRGVSPAEGDSRKRPADDKRSFGPLKKLKLVLFPFNRFFETGHSSELSELDSVLGDEIGDIISDDLSDATAQSISESGDNLSDAERQVLPGVERGGKDKNVETVLAETVLLEPVLTVLETVLVNIDVMGVARLETESKTLNEKEDPTGPVNSRMAQTAGFDAEDSARLGVDLKGEETVEKHRGLEEVGAYSGCGGPLERKLEVGGVAEWVEVNEVSGDVSGEAPEVPQEDTGTGGSGKQHFEAPEDLKRKLSRLPEALEAPEQDHEVPEEERENEDRFKLGISSPAEVSASKTKSSAAQNDLSSAQLSTEKELFAAEFSLVETDLAEPHREYPETELEFGPFDGSKHFADSELQVPEELPKETTLEHPEELRRETDAAETDVVETDVVEADVVGAGVAEAVETAAQTSSSPVLVSILSDAGQDEEDESSGISRSGPFLEMQSAGLGAEVADDVGHVEAAPAVSKKQDKAGEGDKNVFEENCAALEQSFPDFLNENGSNDTTNEANVGTEEVAPLPALSRSSSPLSSEPTPRLPSSVFEFLRKTWRRVSSSPRLLSEANSSEPCSLPLVPGIEPGSEPGEAGDFEAPAEVFEPVLFADEVSEPVPFAEDEVAEGPVNEEDILLVVAQLESLPSKTELAAPGNTENETVPKGDNELGETSGAEHEETMVSRAVSVHPDTQKTDAENIAEIVAENDAETAESLLSTVSAVSEEVETKPDIRPTSPPSAHTRSHRRSSNELRTAEKEHLNEREKEDDEEEDKEGEEEERRSDEDGKEADSKPDSRSLKTEAPATPPRPKRRPQSPAGESIAQRVKRETEALLLANAEKLKQSAHSPESAPAAPAPPKATGSPQKNYPVTPVGPLSVPSVRITRSMKDHDKLKPQSSPIELYAEPAEPVVQRKRCVSLENHPALRTRSKSPIKQTIQELSSEIDEEPLKKKRVTRSVKKKLEELSGCPDDAGPEDRGRSRHR</sequence>
<evidence type="ECO:0000256" key="1">
    <source>
        <dbReference type="SAM" id="MobiDB-lite"/>
    </source>
</evidence>
<feature type="region of interest" description="Disordered" evidence="1">
    <location>
        <begin position="1547"/>
        <end position="1589"/>
    </location>
</feature>
<name>A0A4P9ZFE2_9ASCO</name>
<feature type="compositionally biased region" description="Polar residues" evidence="1">
    <location>
        <begin position="129"/>
        <end position="140"/>
    </location>
</feature>
<feature type="region of interest" description="Disordered" evidence="1">
    <location>
        <begin position="1272"/>
        <end position="1363"/>
    </location>
</feature>
<feature type="compositionally biased region" description="Polar residues" evidence="1">
    <location>
        <begin position="1347"/>
        <end position="1363"/>
    </location>
</feature>
<feature type="compositionally biased region" description="Basic and acidic residues" evidence="1">
    <location>
        <begin position="1820"/>
        <end position="1841"/>
    </location>
</feature>
<feature type="region of interest" description="Disordered" evidence="1">
    <location>
        <begin position="1411"/>
        <end position="1440"/>
    </location>
</feature>
<feature type="compositionally biased region" description="Basic and acidic residues" evidence="1">
    <location>
        <begin position="1296"/>
        <end position="1306"/>
    </location>
</feature>
<proteinExistence type="predicted"/>
<feature type="compositionally biased region" description="Basic and acidic residues" evidence="1">
    <location>
        <begin position="332"/>
        <end position="342"/>
    </location>
</feature>
<feature type="compositionally biased region" description="Basic and acidic residues" evidence="1">
    <location>
        <begin position="2015"/>
        <end position="2024"/>
    </location>
</feature>
<feature type="region of interest" description="Disordered" evidence="1">
    <location>
        <begin position="304"/>
        <end position="345"/>
    </location>
</feature>
<feature type="region of interest" description="Disordered" evidence="1">
    <location>
        <begin position="237"/>
        <end position="275"/>
    </location>
</feature>
<feature type="region of interest" description="Disordered" evidence="1">
    <location>
        <begin position="1473"/>
        <end position="1535"/>
    </location>
</feature>
<keyword evidence="3" id="KW-1185">Reference proteome</keyword>
<protein>
    <submittedName>
        <fullName evidence="2">Uncharacterized protein</fullName>
    </submittedName>
</protein>
<feature type="compositionally biased region" description="Basic and acidic residues" evidence="1">
    <location>
        <begin position="369"/>
        <end position="383"/>
    </location>
</feature>
<feature type="region of interest" description="Disordered" evidence="1">
    <location>
        <begin position="1688"/>
        <end position="1947"/>
    </location>
</feature>
<feature type="region of interest" description="Disordered" evidence="1">
    <location>
        <begin position="1033"/>
        <end position="1077"/>
    </location>
</feature>
<feature type="compositionally biased region" description="Polar residues" evidence="1">
    <location>
        <begin position="1607"/>
        <end position="1619"/>
    </location>
</feature>
<feature type="compositionally biased region" description="Basic and acidic residues" evidence="1">
    <location>
        <begin position="1415"/>
        <end position="1433"/>
    </location>
</feature>
<feature type="compositionally biased region" description="Polar residues" evidence="1">
    <location>
        <begin position="1551"/>
        <end position="1562"/>
    </location>
</feature>
<accession>A0A4P9ZFE2</accession>
<dbReference type="OrthoDB" id="4097154at2759"/>
<feature type="region of interest" description="Disordered" evidence="1">
    <location>
        <begin position="357"/>
        <end position="383"/>
    </location>
</feature>
<feature type="compositionally biased region" description="Acidic residues" evidence="1">
    <location>
        <begin position="1807"/>
        <end position="1819"/>
    </location>
</feature>
<feature type="compositionally biased region" description="Basic and acidic residues" evidence="1">
    <location>
        <begin position="150"/>
        <end position="173"/>
    </location>
</feature>
<dbReference type="EMBL" id="ML004438">
    <property type="protein sequence ID" value="RKP31734.1"/>
    <property type="molecule type" value="Genomic_DNA"/>
</dbReference>
<feature type="region of interest" description="Disordered" evidence="1">
    <location>
        <begin position="1607"/>
        <end position="1639"/>
    </location>
</feature>
<evidence type="ECO:0000313" key="3">
    <source>
        <dbReference type="Proteomes" id="UP000268321"/>
    </source>
</evidence>
<feature type="compositionally biased region" description="Low complexity" evidence="1">
    <location>
        <begin position="1569"/>
        <end position="1589"/>
    </location>
</feature>
<feature type="region of interest" description="Disordered" evidence="1">
    <location>
        <begin position="830"/>
        <end position="863"/>
    </location>
</feature>
<reference evidence="3" key="1">
    <citation type="journal article" date="2018" name="Nat. Microbiol.">
        <title>Leveraging single-cell genomics to expand the fungal tree of life.</title>
        <authorList>
            <person name="Ahrendt S.R."/>
            <person name="Quandt C.A."/>
            <person name="Ciobanu D."/>
            <person name="Clum A."/>
            <person name="Salamov A."/>
            <person name="Andreopoulos B."/>
            <person name="Cheng J.F."/>
            <person name="Woyke T."/>
            <person name="Pelin A."/>
            <person name="Henrissat B."/>
            <person name="Reynolds N.K."/>
            <person name="Benny G.L."/>
            <person name="Smith M.E."/>
            <person name="James T.Y."/>
            <person name="Grigoriev I.V."/>
        </authorList>
    </citation>
    <scope>NUCLEOTIDE SEQUENCE [LARGE SCALE GENOMIC DNA]</scope>
    <source>
        <strain evidence="3">Baker2002</strain>
    </source>
</reference>
<feature type="compositionally biased region" description="Basic and acidic residues" evidence="1">
    <location>
        <begin position="1790"/>
        <end position="1806"/>
    </location>
</feature>
<feature type="compositionally biased region" description="Basic and acidic residues" evidence="1">
    <location>
        <begin position="1066"/>
        <end position="1077"/>
    </location>
</feature>
<feature type="region of interest" description="Disordered" evidence="1">
    <location>
        <begin position="718"/>
        <end position="747"/>
    </location>
</feature>
<dbReference type="Proteomes" id="UP000268321">
    <property type="component" value="Unassembled WGS sequence"/>
</dbReference>
<gene>
    <name evidence="2" type="ORF">METBISCDRAFT_26379</name>
</gene>
<feature type="region of interest" description="Disordered" evidence="1">
    <location>
        <begin position="1987"/>
        <end position="2024"/>
    </location>
</feature>
<feature type="compositionally biased region" description="Low complexity" evidence="1">
    <location>
        <begin position="718"/>
        <end position="727"/>
    </location>
</feature>
<organism evidence="2 3">
    <name type="scientific">Metschnikowia bicuspidata</name>
    <dbReference type="NCBI Taxonomy" id="27322"/>
    <lineage>
        <taxon>Eukaryota</taxon>
        <taxon>Fungi</taxon>
        <taxon>Dikarya</taxon>
        <taxon>Ascomycota</taxon>
        <taxon>Saccharomycotina</taxon>
        <taxon>Pichiomycetes</taxon>
        <taxon>Metschnikowiaceae</taxon>
        <taxon>Metschnikowia</taxon>
    </lineage>
</organism>
<feature type="region of interest" description="Disordered" evidence="1">
    <location>
        <begin position="547"/>
        <end position="587"/>
    </location>
</feature>
<feature type="region of interest" description="Disordered" evidence="1">
    <location>
        <begin position="1195"/>
        <end position="1220"/>
    </location>
</feature>
<evidence type="ECO:0000313" key="2">
    <source>
        <dbReference type="EMBL" id="RKP31734.1"/>
    </source>
</evidence>
<feature type="compositionally biased region" description="Basic and acidic residues" evidence="1">
    <location>
        <begin position="182"/>
        <end position="194"/>
    </location>
</feature>
<feature type="region of interest" description="Disordered" evidence="1">
    <location>
        <begin position="129"/>
        <end position="205"/>
    </location>
</feature>
<feature type="compositionally biased region" description="Basic residues" evidence="1">
    <location>
        <begin position="1991"/>
        <end position="2000"/>
    </location>
</feature>
<feature type="compositionally biased region" description="Low complexity" evidence="1">
    <location>
        <begin position="1873"/>
        <end position="1905"/>
    </location>
</feature>
<feature type="compositionally biased region" description="Basic and acidic residues" evidence="1">
    <location>
        <begin position="1521"/>
        <end position="1534"/>
    </location>
</feature>